<dbReference type="GO" id="GO:0015630">
    <property type="term" value="C:microtubule cytoskeleton"/>
    <property type="evidence" value="ECO:0007669"/>
    <property type="project" value="UniProtKB-ARBA"/>
</dbReference>
<dbReference type="EMBL" id="LIAE01006713">
    <property type="protein sequence ID" value="PAV85930.1"/>
    <property type="molecule type" value="Genomic_DNA"/>
</dbReference>
<keyword evidence="1" id="KW-0723">Serine/threonine-protein kinase</keyword>
<dbReference type="PROSITE" id="PS50011">
    <property type="entry name" value="PROTEIN_KINASE_DOM"/>
    <property type="match status" value="1"/>
</dbReference>
<dbReference type="AlphaFoldDB" id="A0A2A2LIG6"/>
<dbReference type="Proteomes" id="UP000218231">
    <property type="component" value="Unassembled WGS sequence"/>
</dbReference>
<accession>A0A2A2LIG6</accession>
<keyword evidence="2" id="KW-0808">Transferase</keyword>
<dbReference type="OrthoDB" id="5979581at2759"/>
<evidence type="ECO:0000313" key="9">
    <source>
        <dbReference type="Proteomes" id="UP000218231"/>
    </source>
</evidence>
<dbReference type="InterPro" id="IPR000719">
    <property type="entry name" value="Prot_kinase_dom"/>
</dbReference>
<comment type="caution">
    <text evidence="8">The sequence shown here is derived from an EMBL/GenBank/DDBJ whole genome shotgun (WGS) entry which is preliminary data.</text>
</comment>
<sequence>MKKILSNRWKITRKLGEGGCGAVYKVRDLQNPGQFAALKVESNYVQGGSVLKLETAVLKALESKPHVARLLAAAKKEHYSYIVMTLYGESLNQLMKKIGNACSVSTMTRIGIHCLSGLKYIHDIGYVHRDIKPANLAMGLPGTAETKIAHILDFGLARQFAVPNKETGSYEIRRPRARASFRGTTRYCSVATHDRLELGRVDDLWCMIYMLVEFRGPLPWIHVADKKEVGEVKRALDDEDLLGDCPMQLLEFTTHLRGLSYYSRPNYAYLFDVLTSIMQDGDYHYSDDFEWERESLEDDKSWYGSDSDDQLKYSGENKNQEAIGDHLYTRRQFEVDELGI</sequence>
<dbReference type="SMART" id="SM00220">
    <property type="entry name" value="S_TKc"/>
    <property type="match status" value="1"/>
</dbReference>
<protein>
    <recommendedName>
        <fullName evidence="7">Protein kinase domain-containing protein</fullName>
    </recommendedName>
</protein>
<dbReference type="FunFam" id="3.30.200.20:FF:000358">
    <property type="entry name" value="Tau tubulin kinase 2b"/>
    <property type="match status" value="1"/>
</dbReference>
<keyword evidence="4" id="KW-0418">Kinase</keyword>
<gene>
    <name evidence="8" type="ORF">WR25_05696</name>
</gene>
<dbReference type="Pfam" id="PF00069">
    <property type="entry name" value="Pkinase"/>
    <property type="match status" value="1"/>
</dbReference>
<dbReference type="STRING" id="2018661.A0A2A2LIG6"/>
<keyword evidence="5" id="KW-0067">ATP-binding</keyword>
<comment type="similarity">
    <text evidence="6">Belongs to the protein kinase superfamily. CK1 Ser/Thr protein kinase family.</text>
</comment>
<name>A0A2A2LIG6_9BILA</name>
<keyword evidence="9" id="KW-1185">Reference proteome</keyword>
<dbReference type="InterPro" id="IPR011009">
    <property type="entry name" value="Kinase-like_dom_sf"/>
</dbReference>
<dbReference type="SUPFAM" id="SSF56112">
    <property type="entry name" value="Protein kinase-like (PK-like)"/>
    <property type="match status" value="1"/>
</dbReference>
<proteinExistence type="inferred from homology"/>
<evidence type="ECO:0000259" key="7">
    <source>
        <dbReference type="PROSITE" id="PS50011"/>
    </source>
</evidence>
<feature type="domain" description="Protein kinase" evidence="7">
    <location>
        <begin position="9"/>
        <end position="278"/>
    </location>
</feature>
<dbReference type="Gene3D" id="1.10.510.10">
    <property type="entry name" value="Transferase(Phosphotransferase) domain 1"/>
    <property type="match status" value="1"/>
</dbReference>
<evidence type="ECO:0000256" key="2">
    <source>
        <dbReference type="ARBA" id="ARBA00022679"/>
    </source>
</evidence>
<evidence type="ECO:0000256" key="3">
    <source>
        <dbReference type="ARBA" id="ARBA00022741"/>
    </source>
</evidence>
<dbReference type="PANTHER" id="PTHR11909">
    <property type="entry name" value="CASEIN KINASE-RELATED"/>
    <property type="match status" value="1"/>
</dbReference>
<dbReference type="GO" id="GO:0005524">
    <property type="term" value="F:ATP binding"/>
    <property type="evidence" value="ECO:0007669"/>
    <property type="project" value="UniProtKB-KW"/>
</dbReference>
<keyword evidence="3" id="KW-0547">Nucleotide-binding</keyword>
<evidence type="ECO:0000313" key="8">
    <source>
        <dbReference type="EMBL" id="PAV85930.1"/>
    </source>
</evidence>
<dbReference type="CDD" id="cd14017">
    <property type="entry name" value="STKc_TTBK"/>
    <property type="match status" value="1"/>
</dbReference>
<dbReference type="InterPro" id="IPR047916">
    <property type="entry name" value="TTBK_Asator-like_STKc"/>
</dbReference>
<evidence type="ECO:0000256" key="4">
    <source>
        <dbReference type="ARBA" id="ARBA00022777"/>
    </source>
</evidence>
<dbReference type="GO" id="GO:0004674">
    <property type="term" value="F:protein serine/threonine kinase activity"/>
    <property type="evidence" value="ECO:0007669"/>
    <property type="project" value="UniProtKB-KW"/>
</dbReference>
<evidence type="ECO:0000256" key="5">
    <source>
        <dbReference type="ARBA" id="ARBA00022840"/>
    </source>
</evidence>
<evidence type="ECO:0000256" key="1">
    <source>
        <dbReference type="ARBA" id="ARBA00022527"/>
    </source>
</evidence>
<reference evidence="8 9" key="1">
    <citation type="journal article" date="2017" name="Curr. Biol.">
        <title>Genome architecture and evolution of a unichromosomal asexual nematode.</title>
        <authorList>
            <person name="Fradin H."/>
            <person name="Zegar C."/>
            <person name="Gutwein M."/>
            <person name="Lucas J."/>
            <person name="Kovtun M."/>
            <person name="Corcoran D."/>
            <person name="Baugh L.R."/>
            <person name="Kiontke K."/>
            <person name="Gunsalus K."/>
            <person name="Fitch D.H."/>
            <person name="Piano F."/>
        </authorList>
    </citation>
    <scope>NUCLEOTIDE SEQUENCE [LARGE SCALE GENOMIC DNA]</scope>
    <source>
        <strain evidence="8">PF1309</strain>
    </source>
</reference>
<dbReference type="InterPro" id="IPR050235">
    <property type="entry name" value="CK1_Ser-Thr_kinase"/>
</dbReference>
<organism evidence="8 9">
    <name type="scientific">Diploscapter pachys</name>
    <dbReference type="NCBI Taxonomy" id="2018661"/>
    <lineage>
        <taxon>Eukaryota</taxon>
        <taxon>Metazoa</taxon>
        <taxon>Ecdysozoa</taxon>
        <taxon>Nematoda</taxon>
        <taxon>Chromadorea</taxon>
        <taxon>Rhabditida</taxon>
        <taxon>Rhabditina</taxon>
        <taxon>Rhabditomorpha</taxon>
        <taxon>Rhabditoidea</taxon>
        <taxon>Rhabditidae</taxon>
        <taxon>Diploscapter</taxon>
    </lineage>
</organism>
<evidence type="ECO:0000256" key="6">
    <source>
        <dbReference type="ARBA" id="ARBA00061588"/>
    </source>
</evidence>